<organism evidence="3 4">
    <name type="scientific">Thermonema lapsum</name>
    <dbReference type="NCBI Taxonomy" id="28195"/>
    <lineage>
        <taxon>Bacteria</taxon>
        <taxon>Pseudomonadati</taxon>
        <taxon>Bacteroidota</taxon>
        <taxon>Cytophagia</taxon>
        <taxon>Cytophagales</taxon>
        <taxon>Thermonemataceae</taxon>
        <taxon>Thermonema</taxon>
    </lineage>
</organism>
<keyword evidence="1" id="KW-0812">Transmembrane</keyword>
<protein>
    <submittedName>
        <fullName evidence="3">Phage shock protein PspC (Stress-responsive transcriptional regulator)</fullName>
    </submittedName>
</protein>
<evidence type="ECO:0000313" key="4">
    <source>
        <dbReference type="Proteomes" id="UP000537126"/>
    </source>
</evidence>
<proteinExistence type="predicted"/>
<dbReference type="RefSeq" id="WP_166921015.1">
    <property type="nucleotide sequence ID" value="NZ_JAASRN010000008.1"/>
</dbReference>
<feature type="transmembrane region" description="Helical" evidence="1">
    <location>
        <begin position="12"/>
        <end position="28"/>
    </location>
</feature>
<gene>
    <name evidence="3" type="ORF">FHS56_002377</name>
</gene>
<keyword evidence="4" id="KW-1185">Reference proteome</keyword>
<evidence type="ECO:0000313" key="3">
    <source>
        <dbReference type="EMBL" id="NIK74844.1"/>
    </source>
</evidence>
<evidence type="ECO:0000256" key="1">
    <source>
        <dbReference type="SAM" id="Phobius"/>
    </source>
</evidence>
<dbReference type="AlphaFoldDB" id="A0A846MT69"/>
<dbReference type="InterPro" id="IPR007168">
    <property type="entry name" value="Phageshock_PspC_N"/>
</dbReference>
<feature type="transmembrane region" description="Helical" evidence="1">
    <location>
        <begin position="34"/>
        <end position="56"/>
    </location>
</feature>
<accession>A0A846MT69</accession>
<keyword evidence="1" id="KW-0472">Membrane</keyword>
<reference evidence="3 4" key="1">
    <citation type="submission" date="2020-03" db="EMBL/GenBank/DDBJ databases">
        <title>Genomic Encyclopedia of Type Strains, Phase IV (KMG-IV): sequencing the most valuable type-strain genomes for metagenomic binning, comparative biology and taxonomic classification.</title>
        <authorList>
            <person name="Goeker M."/>
        </authorList>
    </citation>
    <scope>NUCLEOTIDE SEQUENCE [LARGE SCALE GENOMIC DNA]</scope>
    <source>
        <strain evidence="3 4">DSM 5718</strain>
    </source>
</reference>
<comment type="caution">
    <text evidence="3">The sequence shown here is derived from an EMBL/GenBank/DDBJ whole genome shotgun (WGS) entry which is preliminary data.</text>
</comment>
<name>A0A846MT69_9BACT</name>
<keyword evidence="1" id="KW-1133">Transmembrane helix</keyword>
<dbReference type="Proteomes" id="UP000537126">
    <property type="component" value="Unassembled WGS sequence"/>
</dbReference>
<evidence type="ECO:0000259" key="2">
    <source>
        <dbReference type="Pfam" id="PF04024"/>
    </source>
</evidence>
<dbReference type="Pfam" id="PF04024">
    <property type="entry name" value="PspC"/>
    <property type="match status" value="1"/>
</dbReference>
<dbReference type="EMBL" id="JAASRN010000008">
    <property type="protein sequence ID" value="NIK74844.1"/>
    <property type="molecule type" value="Genomic_DNA"/>
</dbReference>
<sequence>MERLRDFIECRFFGVCTLLAEHIGVSISSVRLFFIYSTFLTFGSPIFIYLSIAFITRIRQFLRWRRALLFREG</sequence>
<feature type="domain" description="Phage shock protein PspC N-terminal" evidence="2">
    <location>
        <begin position="12"/>
        <end position="55"/>
    </location>
</feature>